<evidence type="ECO:0000256" key="3">
    <source>
        <dbReference type="SAM" id="SignalP"/>
    </source>
</evidence>
<feature type="signal peptide" evidence="3">
    <location>
        <begin position="1"/>
        <end position="21"/>
    </location>
</feature>
<evidence type="ECO:0000259" key="4">
    <source>
        <dbReference type="PROSITE" id="PS50948"/>
    </source>
</evidence>
<keyword evidence="6" id="KW-1185">Reference proteome</keyword>
<feature type="region of interest" description="Disordered" evidence="1">
    <location>
        <begin position="191"/>
        <end position="265"/>
    </location>
</feature>
<evidence type="ECO:0000256" key="2">
    <source>
        <dbReference type="SAM" id="Phobius"/>
    </source>
</evidence>
<protein>
    <recommendedName>
        <fullName evidence="4">Apple domain-containing protein</fullName>
    </recommendedName>
</protein>
<keyword evidence="2" id="KW-1133">Transmembrane helix</keyword>
<proteinExistence type="predicted"/>
<feature type="domain" description="Apple" evidence="4">
    <location>
        <begin position="25"/>
        <end position="109"/>
    </location>
</feature>
<gene>
    <name evidence="5" type="ORF">CYMTET_10537</name>
</gene>
<dbReference type="Pfam" id="PF14295">
    <property type="entry name" value="PAN_4"/>
    <property type="match status" value="3"/>
</dbReference>
<feature type="compositionally biased region" description="Basic and acidic residues" evidence="1">
    <location>
        <begin position="228"/>
        <end position="243"/>
    </location>
</feature>
<dbReference type="EMBL" id="LGRX02003746">
    <property type="protein sequence ID" value="KAK3281683.1"/>
    <property type="molecule type" value="Genomic_DNA"/>
</dbReference>
<reference evidence="5 6" key="1">
    <citation type="journal article" date="2015" name="Genome Biol. Evol.">
        <title>Comparative Genomics of a Bacterivorous Green Alga Reveals Evolutionary Causalities and Consequences of Phago-Mixotrophic Mode of Nutrition.</title>
        <authorList>
            <person name="Burns J.A."/>
            <person name="Paasch A."/>
            <person name="Narechania A."/>
            <person name="Kim E."/>
        </authorList>
    </citation>
    <scope>NUCLEOTIDE SEQUENCE [LARGE SCALE GENOMIC DNA]</scope>
    <source>
        <strain evidence="5 6">PLY_AMNH</strain>
    </source>
</reference>
<evidence type="ECO:0000313" key="6">
    <source>
        <dbReference type="Proteomes" id="UP001190700"/>
    </source>
</evidence>
<keyword evidence="2" id="KW-0812">Transmembrane</keyword>
<comment type="caution">
    <text evidence="5">The sequence shown here is derived from an EMBL/GenBank/DDBJ whole genome shotgun (WGS) entry which is preliminary data.</text>
</comment>
<evidence type="ECO:0000256" key="1">
    <source>
        <dbReference type="SAM" id="MobiDB-lite"/>
    </source>
</evidence>
<dbReference type="AlphaFoldDB" id="A0AAE0GP78"/>
<feature type="chain" id="PRO_5042254090" description="Apple domain-containing protein" evidence="3">
    <location>
        <begin position="22"/>
        <end position="511"/>
    </location>
</feature>
<feature type="compositionally biased region" description="Basic and acidic residues" evidence="1">
    <location>
        <begin position="251"/>
        <end position="265"/>
    </location>
</feature>
<keyword evidence="3" id="KW-0732">Signal</keyword>
<organism evidence="5 6">
    <name type="scientific">Cymbomonas tetramitiformis</name>
    <dbReference type="NCBI Taxonomy" id="36881"/>
    <lineage>
        <taxon>Eukaryota</taxon>
        <taxon>Viridiplantae</taxon>
        <taxon>Chlorophyta</taxon>
        <taxon>Pyramimonadophyceae</taxon>
        <taxon>Pyramimonadales</taxon>
        <taxon>Pyramimonadaceae</taxon>
        <taxon>Cymbomonas</taxon>
    </lineage>
</organism>
<sequence length="511" mass="56828">MAYLRVFSALFIAAQVGTALAGKVCEKSLYTDSYTTCDGSKTEWGAYGKILTDLSLEKCQDACADDFKCNFAQYQAKRDPPTCHLYEDCDTERIMAHQNDGTISDVYSCEVEGKTCEEVLYSQALTACDGTGSEWGPFGLQISGLSKKECKQKCVENVDCQAVQFQADRQPTSCHLYTDCEVSREIPNTGGNRLTDVWQCSDSSKSEEKHQKRVKKEQKESGDEEEEKQTKQTKKETQERVEKEIEEEIKTEEKHSKKSDKHEKKETDGKQCTDVVYSKSYTSCDGSSTEWGKFGKQLNGLDEAACILACEDEKLCGAIAFQEKRQACHLYEDCDTTREISTQSESSLTDVFVCHGGEDVKEEAKECTTVLFEESYDACDGTGSDWGQFGHQVYHVTEEECQEACVSEELCVAVQYQAHRDPPTCHLYENCDTKRTMRETEGSKSNTYTCTGSGLSSASKRDTSTGASFAYLGLAGVVAAACIVAAVSMYARRSNGAVQQRRFQVLLEDDV</sequence>
<keyword evidence="2" id="KW-0472">Membrane</keyword>
<dbReference type="Pfam" id="PF00024">
    <property type="entry name" value="PAN_1"/>
    <property type="match status" value="1"/>
</dbReference>
<accession>A0AAE0GP78</accession>
<feature type="transmembrane region" description="Helical" evidence="2">
    <location>
        <begin position="469"/>
        <end position="491"/>
    </location>
</feature>
<name>A0AAE0GP78_9CHLO</name>
<dbReference type="InterPro" id="IPR003609">
    <property type="entry name" value="Pan_app"/>
</dbReference>
<evidence type="ECO:0000313" key="5">
    <source>
        <dbReference type="EMBL" id="KAK3281683.1"/>
    </source>
</evidence>
<dbReference type="PROSITE" id="PS50948">
    <property type="entry name" value="PAN"/>
    <property type="match status" value="1"/>
</dbReference>
<dbReference type="Proteomes" id="UP001190700">
    <property type="component" value="Unassembled WGS sequence"/>
</dbReference>